<keyword evidence="2" id="KW-0472">Membrane</keyword>
<keyword evidence="4" id="KW-1185">Reference proteome</keyword>
<evidence type="ECO:0008006" key="5">
    <source>
        <dbReference type="Google" id="ProtNLM"/>
    </source>
</evidence>
<feature type="region of interest" description="Disordered" evidence="1">
    <location>
        <begin position="304"/>
        <end position="351"/>
    </location>
</feature>
<feature type="region of interest" description="Disordered" evidence="1">
    <location>
        <begin position="16"/>
        <end position="92"/>
    </location>
</feature>
<dbReference type="GO" id="GO:0000324">
    <property type="term" value="C:fungal-type vacuole"/>
    <property type="evidence" value="ECO:0007669"/>
    <property type="project" value="TreeGrafter"/>
</dbReference>
<dbReference type="InParanoid" id="A0A0C3DP75"/>
<feature type="compositionally biased region" description="Low complexity" evidence="1">
    <location>
        <begin position="24"/>
        <end position="79"/>
    </location>
</feature>
<accession>A0A0C3DP75</accession>
<protein>
    <recommendedName>
        <fullName evidence="5">CSI2 protein</fullName>
    </recommendedName>
</protein>
<evidence type="ECO:0000256" key="2">
    <source>
        <dbReference type="SAM" id="Phobius"/>
    </source>
</evidence>
<feature type="transmembrane region" description="Helical" evidence="2">
    <location>
        <begin position="128"/>
        <end position="149"/>
    </location>
</feature>
<dbReference type="OrthoDB" id="4065319at2759"/>
<sequence length="351" mass="36015">MLNRRRSILVRLSSFPIPAGNTHSTAQTSSSVQSQTTTSPPTTQPPQTSASSSSSETTSSQSVPTISGSTASSNTNSATVPTITGSSATNTDTATDFPTLAGAYVKPSVPPTANAPFMKQSKLPEGTVFIIVGAILGFLAMSVILWRGLVVWSLHRSIKRAAIQQNVSTAKSTFQTPPAPFYAFKDRESALSVGGMGPKSGRRSTRPSTASGVANQSLFFSPTAGANGLGNPANRGSSYLPAGYYAAGASQLGNGQGMAHVGSGNAGISLSNLGPSRDGYAKTRSVGPSPPGSPYINAIPSSSTLNLSQAPGEHQRAPSAYLDDLFDSEGSPPVPNHRRNPSGAARGSARF</sequence>
<dbReference type="PANTHER" id="PTHR36089:SF1">
    <property type="entry name" value="CHITIN SYNTHASE 3 COMPLEX PROTEIN CSI2-RELATED"/>
    <property type="match status" value="1"/>
</dbReference>
<keyword evidence="2" id="KW-1133">Transmembrane helix</keyword>
<dbReference type="EMBL" id="KN832873">
    <property type="protein sequence ID" value="KIN03858.1"/>
    <property type="molecule type" value="Genomic_DNA"/>
</dbReference>
<organism evidence="3 4">
    <name type="scientific">Oidiodendron maius (strain Zn)</name>
    <dbReference type="NCBI Taxonomy" id="913774"/>
    <lineage>
        <taxon>Eukaryota</taxon>
        <taxon>Fungi</taxon>
        <taxon>Dikarya</taxon>
        <taxon>Ascomycota</taxon>
        <taxon>Pezizomycotina</taxon>
        <taxon>Leotiomycetes</taxon>
        <taxon>Leotiomycetes incertae sedis</taxon>
        <taxon>Myxotrichaceae</taxon>
        <taxon>Oidiodendron</taxon>
    </lineage>
</organism>
<dbReference type="AlphaFoldDB" id="A0A0C3DP75"/>
<feature type="region of interest" description="Disordered" evidence="1">
    <location>
        <begin position="275"/>
        <end position="294"/>
    </location>
</feature>
<proteinExistence type="predicted"/>
<keyword evidence="2" id="KW-0812">Transmembrane</keyword>
<feature type="compositionally biased region" description="Polar residues" evidence="1">
    <location>
        <begin position="80"/>
        <end position="92"/>
    </location>
</feature>
<evidence type="ECO:0000256" key="1">
    <source>
        <dbReference type="SAM" id="MobiDB-lite"/>
    </source>
</evidence>
<dbReference type="PANTHER" id="PTHR36089">
    <property type="entry name" value="CHITIN SYNTHASE 3 COMPLEX PROTEIN CSI2-RELATED"/>
    <property type="match status" value="1"/>
</dbReference>
<evidence type="ECO:0000313" key="4">
    <source>
        <dbReference type="Proteomes" id="UP000054321"/>
    </source>
</evidence>
<reference evidence="4" key="2">
    <citation type="submission" date="2015-01" db="EMBL/GenBank/DDBJ databases">
        <title>Evolutionary Origins and Diversification of the Mycorrhizal Mutualists.</title>
        <authorList>
            <consortium name="DOE Joint Genome Institute"/>
            <consortium name="Mycorrhizal Genomics Consortium"/>
            <person name="Kohler A."/>
            <person name="Kuo A."/>
            <person name="Nagy L.G."/>
            <person name="Floudas D."/>
            <person name="Copeland A."/>
            <person name="Barry K.W."/>
            <person name="Cichocki N."/>
            <person name="Veneault-Fourrey C."/>
            <person name="LaButti K."/>
            <person name="Lindquist E.A."/>
            <person name="Lipzen A."/>
            <person name="Lundell T."/>
            <person name="Morin E."/>
            <person name="Murat C."/>
            <person name="Riley R."/>
            <person name="Ohm R."/>
            <person name="Sun H."/>
            <person name="Tunlid A."/>
            <person name="Henrissat B."/>
            <person name="Grigoriev I.V."/>
            <person name="Hibbett D.S."/>
            <person name="Martin F."/>
        </authorList>
    </citation>
    <scope>NUCLEOTIDE SEQUENCE [LARGE SCALE GENOMIC DNA]</scope>
    <source>
        <strain evidence="4">Zn</strain>
    </source>
</reference>
<dbReference type="HOGENOM" id="CLU_037244_1_0_1"/>
<dbReference type="InterPro" id="IPR051009">
    <property type="entry name" value="PRM"/>
</dbReference>
<name>A0A0C3DP75_OIDMZ</name>
<evidence type="ECO:0000313" key="3">
    <source>
        <dbReference type="EMBL" id="KIN03858.1"/>
    </source>
</evidence>
<gene>
    <name evidence="3" type="ORF">OIDMADRAFT_40001</name>
</gene>
<reference evidence="3 4" key="1">
    <citation type="submission" date="2014-04" db="EMBL/GenBank/DDBJ databases">
        <authorList>
            <consortium name="DOE Joint Genome Institute"/>
            <person name="Kuo A."/>
            <person name="Martino E."/>
            <person name="Perotto S."/>
            <person name="Kohler A."/>
            <person name="Nagy L.G."/>
            <person name="Floudas D."/>
            <person name="Copeland A."/>
            <person name="Barry K.W."/>
            <person name="Cichocki N."/>
            <person name="Veneault-Fourrey C."/>
            <person name="LaButti K."/>
            <person name="Lindquist E.A."/>
            <person name="Lipzen A."/>
            <person name="Lundell T."/>
            <person name="Morin E."/>
            <person name="Murat C."/>
            <person name="Sun H."/>
            <person name="Tunlid A."/>
            <person name="Henrissat B."/>
            <person name="Grigoriev I.V."/>
            <person name="Hibbett D.S."/>
            <person name="Martin F."/>
            <person name="Nordberg H.P."/>
            <person name="Cantor M.N."/>
            <person name="Hua S.X."/>
        </authorList>
    </citation>
    <scope>NUCLEOTIDE SEQUENCE [LARGE SCALE GENOMIC DNA]</scope>
    <source>
        <strain evidence="3 4">Zn</strain>
    </source>
</reference>
<dbReference type="Proteomes" id="UP000054321">
    <property type="component" value="Unassembled WGS sequence"/>
</dbReference>
<feature type="region of interest" description="Disordered" evidence="1">
    <location>
        <begin position="192"/>
        <end position="211"/>
    </location>
</feature>